<name>A0A0N5B1L9_9BILA</name>
<organism evidence="1 2">
    <name type="scientific">Syphacia muris</name>
    <dbReference type="NCBI Taxonomy" id="451379"/>
    <lineage>
        <taxon>Eukaryota</taxon>
        <taxon>Metazoa</taxon>
        <taxon>Ecdysozoa</taxon>
        <taxon>Nematoda</taxon>
        <taxon>Chromadorea</taxon>
        <taxon>Rhabditida</taxon>
        <taxon>Spirurina</taxon>
        <taxon>Oxyuridomorpha</taxon>
        <taxon>Oxyuroidea</taxon>
        <taxon>Oxyuridae</taxon>
        <taxon>Syphacia</taxon>
    </lineage>
</organism>
<dbReference type="Proteomes" id="UP000046393">
    <property type="component" value="Unplaced"/>
</dbReference>
<evidence type="ECO:0000313" key="1">
    <source>
        <dbReference type="Proteomes" id="UP000046393"/>
    </source>
</evidence>
<accession>A0A0N5B1L9</accession>
<proteinExistence type="predicted"/>
<dbReference type="WBParaSite" id="SMUV_0001118801-mRNA-1">
    <property type="protein sequence ID" value="SMUV_0001118801-mRNA-1"/>
    <property type="gene ID" value="SMUV_0001118801"/>
</dbReference>
<dbReference type="AlphaFoldDB" id="A0A0N5B1L9"/>
<protein>
    <submittedName>
        <fullName evidence="2">RHS repeat protein</fullName>
    </submittedName>
</protein>
<dbReference type="Gene3D" id="3.90.930.1">
    <property type="match status" value="2"/>
</dbReference>
<sequence>MTLDDVISDFDTLNTLLLNNKFENITEWEGVKGTYPFNDSYIIRPEGWQISKQNRSWYTDGEEQDKVNCQNGICGCAPKVAKGLATVALTEVMEGKEEVSLPLLFYVILDGKISHYFEYDENGNMVTEYYYDEDGAVDWRNSYTREYNETGKMISENSFFENGSVYERQIWEYDLDDRIIAEGYFCGGYQLRYIYGYDRSGNRISKYMHKEQNGKTWDGYVEKYKYDDNGNLIAEYSYKDDGTIIWVSSHLCEYDQDNKKLAQYSYDNDDMKYVHYRWSYDNKGKVLAEQSYNPDGSVDWWNTKMYKYDTNGKMIEKSEFHEDGSIRRLTLCEYDKDGNLETESEYNDGDILYRICKYDSDGRIITEKVYNDDGSVNWLSSSAFDPDKSTGSLVCFHKNKSPSEALYHPALQNQLLELLPWRNKKPNNTVRGGFSLPEK</sequence>
<reference evidence="2" key="1">
    <citation type="submission" date="2017-02" db="UniProtKB">
        <authorList>
            <consortium name="WormBaseParasite"/>
        </authorList>
    </citation>
    <scope>IDENTIFICATION</scope>
</reference>
<keyword evidence="1" id="KW-1185">Reference proteome</keyword>
<evidence type="ECO:0000313" key="2">
    <source>
        <dbReference type="WBParaSite" id="SMUV_0001118801-mRNA-1"/>
    </source>
</evidence>